<protein>
    <submittedName>
        <fullName evidence="1">Aminoimidazole riboside kinase</fullName>
    </submittedName>
</protein>
<evidence type="ECO:0000313" key="2">
    <source>
        <dbReference type="Proteomes" id="UP000067448"/>
    </source>
</evidence>
<dbReference type="GO" id="GO:0016301">
    <property type="term" value="F:kinase activity"/>
    <property type="evidence" value="ECO:0007669"/>
    <property type="project" value="UniProtKB-KW"/>
</dbReference>
<name>A0A117EGF5_STRSC</name>
<dbReference type="SUPFAM" id="SSF53613">
    <property type="entry name" value="Ribokinase-like"/>
    <property type="match status" value="1"/>
</dbReference>
<accession>A0A117EGF5</accession>
<keyword evidence="1" id="KW-0418">Kinase</keyword>
<dbReference type="Gene3D" id="3.40.1190.20">
    <property type="match status" value="1"/>
</dbReference>
<comment type="caution">
    <text evidence="1">The sequence shown here is derived from an EMBL/GenBank/DDBJ whole genome shotgun (WGS) entry which is preliminary data.</text>
</comment>
<dbReference type="EMBL" id="BCMM01000050">
    <property type="protein sequence ID" value="GAQ67088.1"/>
    <property type="molecule type" value="Genomic_DNA"/>
</dbReference>
<sequence length="149" mass="16035">MTAPEPSTLAVADLDESGQATYAVYADSAADWQWTDEELATTGWESPACLHTGSLALIRQPGGTRIEDPLAKAFEHVTVSIDPNVRPLLVPPAAYRERLPHWCTLADILRLSEDDLALLLPGVRPEEACDIRSAAGLVGTRSGGSSRRE</sequence>
<dbReference type="Proteomes" id="UP000067448">
    <property type="component" value="Unassembled WGS sequence"/>
</dbReference>
<dbReference type="InterPro" id="IPR029056">
    <property type="entry name" value="Ribokinase-like"/>
</dbReference>
<proteinExistence type="predicted"/>
<reference evidence="1 2" key="2">
    <citation type="journal article" date="2016" name="Genome Announc.">
        <title>Draft Genome Sequences of Streptomyces scabiei S58, Streptomyces turgidiscabies T45, and Streptomyces acidiscabies a10, the Pathogens of Potato Common Scab, Isolated in Japan.</title>
        <authorList>
            <person name="Tomihama T."/>
            <person name="Nishi Y."/>
            <person name="Sakai M."/>
            <person name="Ikenaga M."/>
            <person name="Okubo T."/>
            <person name="Ikeda S."/>
        </authorList>
    </citation>
    <scope>NUCLEOTIDE SEQUENCE [LARGE SCALE GENOMIC DNA]</scope>
    <source>
        <strain evidence="1 2">S58</strain>
    </source>
</reference>
<keyword evidence="1" id="KW-0808">Transferase</keyword>
<reference evidence="2" key="3">
    <citation type="submission" date="2016-02" db="EMBL/GenBank/DDBJ databases">
        <title>Draft genome of pathogenic Streptomyces sp. in Japan.</title>
        <authorList>
            <person name="Tomihama T."/>
            <person name="Ikenaga M."/>
            <person name="Sakai M."/>
            <person name="Okubo T."/>
            <person name="Ikeda S."/>
        </authorList>
    </citation>
    <scope>NUCLEOTIDE SEQUENCE [LARGE SCALE GENOMIC DNA]</scope>
    <source>
        <strain evidence="2">S58</strain>
    </source>
</reference>
<gene>
    <name evidence="1" type="ORF">SsS58_07533</name>
</gene>
<organism evidence="1 2">
    <name type="scientific">Streptomyces scabiei</name>
    <dbReference type="NCBI Taxonomy" id="1930"/>
    <lineage>
        <taxon>Bacteria</taxon>
        <taxon>Bacillati</taxon>
        <taxon>Actinomycetota</taxon>
        <taxon>Actinomycetes</taxon>
        <taxon>Kitasatosporales</taxon>
        <taxon>Streptomycetaceae</taxon>
        <taxon>Streptomyces</taxon>
    </lineage>
</organism>
<reference evidence="2" key="1">
    <citation type="submission" date="2015-11" db="EMBL/GenBank/DDBJ databases">
        <authorList>
            <consortium name="Cross-ministerial Strategic Innovation Promotion Program (SIP) consortium"/>
            <person name="Tomihama T."/>
            <person name="Ikenaga M."/>
            <person name="Sakai M."/>
            <person name="Okubo T."/>
            <person name="Ikeda S."/>
        </authorList>
    </citation>
    <scope>NUCLEOTIDE SEQUENCE [LARGE SCALE GENOMIC DNA]</scope>
    <source>
        <strain evidence="2">S58</strain>
    </source>
</reference>
<dbReference type="AlphaFoldDB" id="A0A117EGF5"/>
<evidence type="ECO:0000313" key="1">
    <source>
        <dbReference type="EMBL" id="GAQ67088.1"/>
    </source>
</evidence>